<proteinExistence type="predicted"/>
<evidence type="ECO:0000313" key="3">
    <source>
        <dbReference type="Proteomes" id="UP000756921"/>
    </source>
</evidence>
<reference evidence="2" key="1">
    <citation type="journal article" date="2020" name="Mol. Plant Microbe Interact.">
        <title>Genome Sequence of the Biocontrol Agent Coniothyrium minitans strain Conio (IMI 134523).</title>
        <authorList>
            <person name="Patel D."/>
            <person name="Shittu T.A."/>
            <person name="Baroncelli R."/>
            <person name="Muthumeenakshi S."/>
            <person name="Osborne T.H."/>
            <person name="Janganan T.K."/>
            <person name="Sreenivasaprasad S."/>
        </authorList>
    </citation>
    <scope>NUCLEOTIDE SEQUENCE</scope>
    <source>
        <strain evidence="2">Conio</strain>
    </source>
</reference>
<dbReference type="EMBL" id="WJXW01000019">
    <property type="protein sequence ID" value="KAF9728527.1"/>
    <property type="molecule type" value="Genomic_DNA"/>
</dbReference>
<evidence type="ECO:0000313" key="2">
    <source>
        <dbReference type="EMBL" id="KAF9728527.1"/>
    </source>
</evidence>
<dbReference type="OrthoDB" id="3810470at2759"/>
<sequence>MSVDHQQTGNDHSPLQDITIASGGRYQIADRGNSIEALQESKICVDDIRKGTDEQDDKSASLSDFELLRMLKQRDGDTFESNIHSLRGSNEYWGGGKMFLLSYRHQKRELSCGETNMMKILTAEAIQSLLERDQSSETGGSLAIPSPQARASRFTEQRSTKPHAWSYFRNQPARSSVAPEKHRDEDADYIIIAKNILASWQGRICGVMGGTHCLIRDRSGRHEYITWAQIKQSESEGSVSFQDEDYGQGLHAKADRDFLQALRNENKLTAADYNVDDAVMYESKDQTAFHITVFVTLKNKDKLRLLLKRRKRTADYDYEGPIRSSPSGFIGAGGKKEDFAPILKKRQPEMYKRYLGRRKGGGARERSSAREANGIRQIQETLEKLCGSVKHLTDTTEIWRQTIMARSAFMLWLAPVRKFGVGSNKLVLR</sequence>
<organism evidence="2 3">
    <name type="scientific">Paraphaeosphaeria minitans</name>
    <dbReference type="NCBI Taxonomy" id="565426"/>
    <lineage>
        <taxon>Eukaryota</taxon>
        <taxon>Fungi</taxon>
        <taxon>Dikarya</taxon>
        <taxon>Ascomycota</taxon>
        <taxon>Pezizomycotina</taxon>
        <taxon>Dothideomycetes</taxon>
        <taxon>Pleosporomycetidae</taxon>
        <taxon>Pleosporales</taxon>
        <taxon>Massarineae</taxon>
        <taxon>Didymosphaeriaceae</taxon>
        <taxon>Paraphaeosphaeria</taxon>
    </lineage>
</organism>
<name>A0A9P6KJ88_9PLEO</name>
<feature type="region of interest" description="Disordered" evidence="1">
    <location>
        <begin position="136"/>
        <end position="156"/>
    </location>
</feature>
<comment type="caution">
    <text evidence="2">The sequence shown here is derived from an EMBL/GenBank/DDBJ whole genome shotgun (WGS) entry which is preliminary data.</text>
</comment>
<evidence type="ECO:0000256" key="1">
    <source>
        <dbReference type="SAM" id="MobiDB-lite"/>
    </source>
</evidence>
<accession>A0A9P6KJ88</accession>
<keyword evidence="3" id="KW-1185">Reference proteome</keyword>
<dbReference type="AlphaFoldDB" id="A0A9P6KJ88"/>
<protein>
    <submittedName>
        <fullName evidence="2">Uncharacterized protein</fullName>
    </submittedName>
</protein>
<gene>
    <name evidence="2" type="ORF">PMIN01_13355</name>
</gene>
<dbReference type="Proteomes" id="UP000756921">
    <property type="component" value="Unassembled WGS sequence"/>
</dbReference>